<dbReference type="Pfam" id="PF03717">
    <property type="entry name" value="PBP_dimer"/>
    <property type="match status" value="1"/>
</dbReference>
<dbReference type="EMBL" id="JADINB010000008">
    <property type="protein sequence ID" value="MBO8428370.1"/>
    <property type="molecule type" value="Genomic_DNA"/>
</dbReference>
<dbReference type="SUPFAM" id="SSF56519">
    <property type="entry name" value="Penicillin binding protein dimerisation domain"/>
    <property type="match status" value="1"/>
</dbReference>
<feature type="domain" description="PASTA" evidence="5">
    <location>
        <begin position="644"/>
        <end position="703"/>
    </location>
</feature>
<dbReference type="InterPro" id="IPR050515">
    <property type="entry name" value="Beta-lactam/transpept"/>
</dbReference>
<gene>
    <name evidence="6" type="ORF">IAC68_00340</name>
</gene>
<dbReference type="CDD" id="cd06575">
    <property type="entry name" value="PASTA_Pbp2x-like_2"/>
    <property type="match status" value="1"/>
</dbReference>
<dbReference type="GO" id="GO:0005886">
    <property type="term" value="C:plasma membrane"/>
    <property type="evidence" value="ECO:0007669"/>
    <property type="project" value="TreeGrafter"/>
</dbReference>
<dbReference type="Pfam" id="PF00905">
    <property type="entry name" value="Transpeptidase"/>
    <property type="match status" value="1"/>
</dbReference>
<comment type="caution">
    <text evidence="6">The sequence shown here is derived from an EMBL/GenBank/DDBJ whole genome shotgun (WGS) entry which is preliminary data.</text>
</comment>
<keyword evidence="2" id="KW-0378">Hydrolase</keyword>
<evidence type="ECO:0000259" key="5">
    <source>
        <dbReference type="PROSITE" id="PS51178"/>
    </source>
</evidence>
<accession>A0A9D9DKF8</accession>
<dbReference type="Proteomes" id="UP000823635">
    <property type="component" value="Unassembled WGS sequence"/>
</dbReference>
<keyword evidence="2" id="KW-0645">Protease</keyword>
<dbReference type="PANTHER" id="PTHR30627:SF1">
    <property type="entry name" value="PEPTIDOGLYCAN D,D-TRANSPEPTIDASE FTSI"/>
    <property type="match status" value="1"/>
</dbReference>
<dbReference type="Gene3D" id="3.30.10.20">
    <property type="match status" value="1"/>
</dbReference>
<dbReference type="SUPFAM" id="SSF56601">
    <property type="entry name" value="beta-lactamase/transpeptidase-like"/>
    <property type="match status" value="1"/>
</dbReference>
<evidence type="ECO:0000256" key="2">
    <source>
        <dbReference type="ARBA" id="ARBA00022645"/>
    </source>
</evidence>
<organism evidence="6 7">
    <name type="scientific">Candidatus Egerieousia excrementavium</name>
    <dbReference type="NCBI Taxonomy" id="2840778"/>
    <lineage>
        <taxon>Bacteria</taxon>
        <taxon>Pseudomonadati</taxon>
        <taxon>Bacteroidota</taxon>
        <taxon>Bacteroidia</taxon>
        <taxon>Bacteroidales</taxon>
        <taxon>Candidatus Egerieousia</taxon>
    </lineage>
</organism>
<keyword evidence="2" id="KW-0121">Carboxypeptidase</keyword>
<evidence type="ECO:0000256" key="3">
    <source>
        <dbReference type="ARBA" id="ARBA00023136"/>
    </source>
</evidence>
<evidence type="ECO:0000313" key="7">
    <source>
        <dbReference type="Proteomes" id="UP000823635"/>
    </source>
</evidence>
<evidence type="ECO:0000256" key="4">
    <source>
        <dbReference type="SAM" id="Phobius"/>
    </source>
</evidence>
<dbReference type="Gene3D" id="3.30.450.330">
    <property type="match status" value="1"/>
</dbReference>
<proteinExistence type="predicted"/>
<dbReference type="InterPro" id="IPR005543">
    <property type="entry name" value="PASTA_dom"/>
</dbReference>
<name>A0A9D9DKF8_9BACT</name>
<dbReference type="GO" id="GO:0008658">
    <property type="term" value="F:penicillin binding"/>
    <property type="evidence" value="ECO:0007669"/>
    <property type="project" value="InterPro"/>
</dbReference>
<reference evidence="6" key="2">
    <citation type="journal article" date="2021" name="PeerJ">
        <title>Extensive microbial diversity within the chicken gut microbiome revealed by metagenomics and culture.</title>
        <authorList>
            <person name="Gilroy R."/>
            <person name="Ravi A."/>
            <person name="Getino M."/>
            <person name="Pursley I."/>
            <person name="Horton D.L."/>
            <person name="Alikhan N.F."/>
            <person name="Baker D."/>
            <person name="Gharbi K."/>
            <person name="Hall N."/>
            <person name="Watson M."/>
            <person name="Adriaenssens E.M."/>
            <person name="Foster-Nyarko E."/>
            <person name="Jarju S."/>
            <person name="Secka A."/>
            <person name="Antonio M."/>
            <person name="Oren A."/>
            <person name="Chaudhuri R.R."/>
            <person name="La Ragione R."/>
            <person name="Hildebrand F."/>
            <person name="Pallen M.J."/>
        </authorList>
    </citation>
    <scope>NUCLEOTIDE SEQUENCE</scope>
    <source>
        <strain evidence="6">15467</strain>
    </source>
</reference>
<dbReference type="AlphaFoldDB" id="A0A9D9DKF8"/>
<comment type="subcellular location">
    <subcellularLocation>
        <location evidence="1">Membrane</location>
    </subcellularLocation>
</comment>
<evidence type="ECO:0000313" key="6">
    <source>
        <dbReference type="EMBL" id="MBO8428370.1"/>
    </source>
</evidence>
<dbReference type="GO" id="GO:0071555">
    <property type="term" value="P:cell wall organization"/>
    <property type="evidence" value="ECO:0007669"/>
    <property type="project" value="TreeGrafter"/>
</dbReference>
<dbReference type="Gene3D" id="3.40.710.10">
    <property type="entry name" value="DD-peptidase/beta-lactamase superfamily"/>
    <property type="match status" value="1"/>
</dbReference>
<sequence length="707" mass="78142">MDGIFKRIALIFKIFIIIAIAAIMKVAYVQFINPTEVSASDIAYREEVIEATRGDILSSDGRPLAMSVPYYEIRMDCLAPNKDTFEKYVDALSRKLSEFFGNKSAAQYKSQLLKARRDTLRYERIGNRLVDYSELEQIRQFPILKLGVNRGGLIVNQKNRRNNPYGRLAYRTIGFINTQGVGVGIEGTCDYYLKGTPGRQIVQRVLGGEWIPVNGAESVPPKDGYDIQTTLDIEIQEVAENALKKQLLKDAGIEGATALVMEVETGAIRAIVNMKKDGRGGFDESYNYAIGSASEPGSVFKLVSLVCMLEDGYVTLDTPVNTENGMWRHAGHVYTDTHPIGTVTVAKALEQSSNVAFAKLIYEHYADNESAFVDRIQNMKVGERFNLDIQGEARAVIYSPEDKMWSSSTITSMAIGYAVLVTPLHLLTFYNAIANDGRMMKPYFIENYRQNGETVKKFKPVEVSGAICSKNTARTARAALRGVVKNGTGRGTDSPNFEIAGKTGTSRISFGGKYGYEKNGYRRYQASFAGFFPANDPKYSAIVVLYSGETKGNFYGATWALPAFREIAEYIYSTSPEWKRELDGSMAVAQDAPSFSTGRADEQRTVLSELEIAGKKNAMASIAKGGWIKIKADSSHSLVAERYEIESDSLADVTGMGLKDALYILENQGFKVKFNGYGRVAEQKPAPGSSIKRGATVNLILENYETE</sequence>
<protein>
    <submittedName>
        <fullName evidence="6">Transpeptidase family protein</fullName>
    </submittedName>
</protein>
<keyword evidence="4" id="KW-1133">Transmembrane helix</keyword>
<dbReference type="InterPro" id="IPR005311">
    <property type="entry name" value="PBP_dimer"/>
</dbReference>
<reference evidence="6" key="1">
    <citation type="submission" date="2020-10" db="EMBL/GenBank/DDBJ databases">
        <authorList>
            <person name="Gilroy R."/>
        </authorList>
    </citation>
    <scope>NUCLEOTIDE SEQUENCE</scope>
    <source>
        <strain evidence="6">15467</strain>
    </source>
</reference>
<evidence type="ECO:0000256" key="1">
    <source>
        <dbReference type="ARBA" id="ARBA00004370"/>
    </source>
</evidence>
<dbReference type="GO" id="GO:0004180">
    <property type="term" value="F:carboxypeptidase activity"/>
    <property type="evidence" value="ECO:0007669"/>
    <property type="project" value="UniProtKB-KW"/>
</dbReference>
<keyword evidence="3 4" id="KW-0472">Membrane</keyword>
<feature type="transmembrane region" description="Helical" evidence="4">
    <location>
        <begin position="12"/>
        <end position="31"/>
    </location>
</feature>
<dbReference type="Pfam" id="PF03793">
    <property type="entry name" value="PASTA"/>
    <property type="match status" value="1"/>
</dbReference>
<keyword evidence="4" id="KW-0812">Transmembrane</keyword>
<dbReference type="InterPro" id="IPR001460">
    <property type="entry name" value="PCN-bd_Tpept"/>
</dbReference>
<dbReference type="PROSITE" id="PS51178">
    <property type="entry name" value="PASTA"/>
    <property type="match status" value="1"/>
</dbReference>
<dbReference type="InterPro" id="IPR036138">
    <property type="entry name" value="PBP_dimer_sf"/>
</dbReference>
<dbReference type="Gene3D" id="3.90.1310.10">
    <property type="entry name" value="Penicillin-binding protein 2a (Domain 2)"/>
    <property type="match status" value="1"/>
</dbReference>
<dbReference type="PANTHER" id="PTHR30627">
    <property type="entry name" value="PEPTIDOGLYCAN D,D-TRANSPEPTIDASE"/>
    <property type="match status" value="1"/>
</dbReference>
<dbReference type="SMART" id="SM00740">
    <property type="entry name" value="PASTA"/>
    <property type="match status" value="1"/>
</dbReference>
<dbReference type="SUPFAM" id="SSF54184">
    <property type="entry name" value="Penicillin-binding protein 2x (pbp-2x), c-terminal domain"/>
    <property type="match status" value="1"/>
</dbReference>
<dbReference type="InterPro" id="IPR012338">
    <property type="entry name" value="Beta-lactam/transpept-like"/>
</dbReference>